<gene>
    <name evidence="6" type="ORF">M1L60_39595</name>
</gene>
<dbReference type="InterPro" id="IPR015815">
    <property type="entry name" value="HIBADH-related"/>
</dbReference>
<accession>A0ABT1E0S6</accession>
<dbReference type="RefSeq" id="WP_253242728.1">
    <property type="nucleotide sequence ID" value="NZ_JAMYJR010000049.1"/>
</dbReference>
<dbReference type="SUPFAM" id="SSF48179">
    <property type="entry name" value="6-phosphogluconate dehydrogenase C-terminal domain-like"/>
    <property type="match status" value="1"/>
</dbReference>
<proteinExistence type="inferred from homology"/>
<evidence type="ECO:0000259" key="5">
    <source>
        <dbReference type="Pfam" id="PF14833"/>
    </source>
</evidence>
<dbReference type="PIRSF" id="PIRSF000103">
    <property type="entry name" value="HIBADH"/>
    <property type="match status" value="1"/>
</dbReference>
<keyword evidence="2" id="KW-0560">Oxidoreductase</keyword>
<evidence type="ECO:0000256" key="2">
    <source>
        <dbReference type="ARBA" id="ARBA00023002"/>
    </source>
</evidence>
<evidence type="ECO:0000256" key="3">
    <source>
        <dbReference type="ARBA" id="ARBA00023027"/>
    </source>
</evidence>
<dbReference type="InterPro" id="IPR013328">
    <property type="entry name" value="6PGD_dom2"/>
</dbReference>
<dbReference type="Pfam" id="PF03446">
    <property type="entry name" value="NAD_binding_2"/>
    <property type="match status" value="1"/>
</dbReference>
<evidence type="ECO:0000313" key="7">
    <source>
        <dbReference type="Proteomes" id="UP001523369"/>
    </source>
</evidence>
<evidence type="ECO:0000313" key="6">
    <source>
        <dbReference type="EMBL" id="MCO8276702.1"/>
    </source>
</evidence>
<dbReference type="InterPro" id="IPR029154">
    <property type="entry name" value="HIBADH-like_NADP-bd"/>
</dbReference>
<sequence>MTIAFIGLGNMGAPMSGLLVKAGHEVRGFDVSEAARQALAEVGGIAADSLDDAIRGADVVILMLPNSDVVEKVVAESTFAPGAVIVDMSSSEPLRTRALAASLAERGIALVDAPVSGGVARARTGKLTIMTGGPQSVLDGVESILDCLGTTTRAGDVGSGHAVKALNNLLSATHLLVTSEAILAGERFGLDPTVMLSIFNSSSGRSGSTENKWPNFIQPETYDSGFGLRLMLKDMRIAVGLAAEMGTPDPLGEAATGLWGEAAEALADNADHTEIVNWLRKD</sequence>
<dbReference type="EMBL" id="JAMYJR010000049">
    <property type="protein sequence ID" value="MCO8276702.1"/>
    <property type="molecule type" value="Genomic_DNA"/>
</dbReference>
<name>A0ABT1E0S6_9ACTN</name>
<keyword evidence="7" id="KW-1185">Reference proteome</keyword>
<keyword evidence="3" id="KW-0520">NAD</keyword>
<dbReference type="InterPro" id="IPR036291">
    <property type="entry name" value="NAD(P)-bd_dom_sf"/>
</dbReference>
<dbReference type="PANTHER" id="PTHR43060:SF15">
    <property type="entry name" value="3-HYDROXYISOBUTYRATE DEHYDROGENASE-LIKE 1, MITOCHONDRIAL-RELATED"/>
    <property type="match status" value="1"/>
</dbReference>
<evidence type="ECO:0000256" key="1">
    <source>
        <dbReference type="ARBA" id="ARBA00009080"/>
    </source>
</evidence>
<dbReference type="Pfam" id="PF14833">
    <property type="entry name" value="NAD_binding_11"/>
    <property type="match status" value="1"/>
</dbReference>
<feature type="domain" description="3-hydroxyisobutyrate dehydrogenase-like NAD-binding" evidence="5">
    <location>
        <begin position="158"/>
        <end position="279"/>
    </location>
</feature>
<reference evidence="6 7" key="1">
    <citation type="submission" date="2022-06" db="EMBL/GenBank/DDBJ databases">
        <title>New Species of the Genus Actinoplanes, ActinopZanes ferrugineus.</title>
        <authorList>
            <person name="Ding P."/>
        </authorList>
    </citation>
    <scope>NUCLEOTIDE SEQUENCE [LARGE SCALE GENOMIC DNA]</scope>
    <source>
        <strain evidence="6 7">TRM88003</strain>
    </source>
</reference>
<comment type="caution">
    <text evidence="6">The sequence shown here is derived from an EMBL/GenBank/DDBJ whole genome shotgun (WGS) entry which is preliminary data.</text>
</comment>
<dbReference type="Proteomes" id="UP001523369">
    <property type="component" value="Unassembled WGS sequence"/>
</dbReference>
<dbReference type="Gene3D" id="3.40.50.720">
    <property type="entry name" value="NAD(P)-binding Rossmann-like Domain"/>
    <property type="match status" value="1"/>
</dbReference>
<comment type="similarity">
    <text evidence="1">Belongs to the HIBADH-related family.</text>
</comment>
<evidence type="ECO:0000259" key="4">
    <source>
        <dbReference type="Pfam" id="PF03446"/>
    </source>
</evidence>
<protein>
    <submittedName>
        <fullName evidence="6">NAD(P)-dependent oxidoreductase</fullName>
    </submittedName>
</protein>
<dbReference type="InterPro" id="IPR006115">
    <property type="entry name" value="6PGDH_NADP-bd"/>
</dbReference>
<feature type="domain" description="6-phosphogluconate dehydrogenase NADP-binding" evidence="4">
    <location>
        <begin position="2"/>
        <end position="151"/>
    </location>
</feature>
<organism evidence="6 7">
    <name type="scientific">Paractinoplanes aksuensis</name>
    <dbReference type="NCBI Taxonomy" id="2939490"/>
    <lineage>
        <taxon>Bacteria</taxon>
        <taxon>Bacillati</taxon>
        <taxon>Actinomycetota</taxon>
        <taxon>Actinomycetes</taxon>
        <taxon>Micromonosporales</taxon>
        <taxon>Micromonosporaceae</taxon>
        <taxon>Paractinoplanes</taxon>
    </lineage>
</organism>
<dbReference type="PANTHER" id="PTHR43060">
    <property type="entry name" value="3-HYDROXYISOBUTYRATE DEHYDROGENASE-LIKE 1, MITOCHONDRIAL-RELATED"/>
    <property type="match status" value="1"/>
</dbReference>
<dbReference type="Gene3D" id="1.10.1040.10">
    <property type="entry name" value="N-(1-d-carboxylethyl)-l-norvaline Dehydrogenase, domain 2"/>
    <property type="match status" value="1"/>
</dbReference>
<dbReference type="SUPFAM" id="SSF51735">
    <property type="entry name" value="NAD(P)-binding Rossmann-fold domains"/>
    <property type="match status" value="1"/>
</dbReference>
<dbReference type="InterPro" id="IPR008927">
    <property type="entry name" value="6-PGluconate_DH-like_C_sf"/>
</dbReference>